<feature type="region of interest" description="Disordered" evidence="1">
    <location>
        <begin position="25"/>
        <end position="69"/>
    </location>
</feature>
<evidence type="ECO:0000313" key="2">
    <source>
        <dbReference type="EMBL" id="KAK2087240.1"/>
    </source>
</evidence>
<accession>A0ABQ9TRU2</accession>
<dbReference type="EMBL" id="JASSZA010000019">
    <property type="protein sequence ID" value="KAK2087240.1"/>
    <property type="molecule type" value="Genomic_DNA"/>
</dbReference>
<evidence type="ECO:0000256" key="1">
    <source>
        <dbReference type="SAM" id="MobiDB-lite"/>
    </source>
</evidence>
<comment type="caution">
    <text evidence="2">The sequence shown here is derived from an EMBL/GenBank/DDBJ whole genome shotgun (WGS) entry which is preliminary data.</text>
</comment>
<protein>
    <submittedName>
        <fullName evidence="2">Uncharacterized protein</fullName>
    </submittedName>
</protein>
<keyword evidence="3" id="KW-1185">Reference proteome</keyword>
<dbReference type="Proteomes" id="UP001266305">
    <property type="component" value="Unassembled WGS sequence"/>
</dbReference>
<evidence type="ECO:0000313" key="3">
    <source>
        <dbReference type="Proteomes" id="UP001266305"/>
    </source>
</evidence>
<name>A0ABQ9TRU2_SAGOE</name>
<feature type="region of interest" description="Disordered" evidence="1">
    <location>
        <begin position="97"/>
        <end position="117"/>
    </location>
</feature>
<proteinExistence type="predicted"/>
<organism evidence="2 3">
    <name type="scientific">Saguinus oedipus</name>
    <name type="common">Cotton-top tamarin</name>
    <name type="synonym">Oedipomidas oedipus</name>
    <dbReference type="NCBI Taxonomy" id="9490"/>
    <lineage>
        <taxon>Eukaryota</taxon>
        <taxon>Metazoa</taxon>
        <taxon>Chordata</taxon>
        <taxon>Craniata</taxon>
        <taxon>Vertebrata</taxon>
        <taxon>Euteleostomi</taxon>
        <taxon>Mammalia</taxon>
        <taxon>Eutheria</taxon>
        <taxon>Euarchontoglires</taxon>
        <taxon>Primates</taxon>
        <taxon>Haplorrhini</taxon>
        <taxon>Platyrrhini</taxon>
        <taxon>Cebidae</taxon>
        <taxon>Callitrichinae</taxon>
        <taxon>Saguinus</taxon>
    </lineage>
</organism>
<sequence>MWHFEDTRREATHWLIYFGAQPQPGPSCAKRFHRKSDTKKPKFTQADGCTEPDGSDFAGTHRSPTGLPLLSHKRKTALYPELQPVLAQPSARPYLAWSPAPLNPNPGPRGDREGMQAPVSQFYCKLRL</sequence>
<gene>
    <name evidence="2" type="ORF">P7K49_033147</name>
</gene>
<reference evidence="2 3" key="1">
    <citation type="submission" date="2023-05" db="EMBL/GenBank/DDBJ databases">
        <title>B98-5 Cell Line De Novo Hybrid Assembly: An Optical Mapping Approach.</title>
        <authorList>
            <person name="Kananen K."/>
            <person name="Auerbach J.A."/>
            <person name="Kautto E."/>
            <person name="Blachly J.S."/>
        </authorList>
    </citation>
    <scope>NUCLEOTIDE SEQUENCE [LARGE SCALE GENOMIC DNA]</scope>
    <source>
        <strain evidence="2">B95-8</strain>
        <tissue evidence="2">Cell line</tissue>
    </source>
</reference>